<name>A0A484MFR9_9ASTE</name>
<accession>A0A484MFR9</accession>
<evidence type="ECO:0000313" key="3">
    <source>
        <dbReference type="Proteomes" id="UP000595140"/>
    </source>
</evidence>
<evidence type="ECO:0000313" key="2">
    <source>
        <dbReference type="EMBL" id="VFQ87642.1"/>
    </source>
</evidence>
<keyword evidence="3" id="KW-1185">Reference proteome</keyword>
<protein>
    <submittedName>
        <fullName evidence="2">Uncharacterized protein</fullName>
    </submittedName>
</protein>
<proteinExistence type="predicted"/>
<dbReference type="Proteomes" id="UP000595140">
    <property type="component" value="Unassembled WGS sequence"/>
</dbReference>
<feature type="region of interest" description="Disordered" evidence="1">
    <location>
        <begin position="1"/>
        <end position="36"/>
    </location>
</feature>
<organism evidence="2 3">
    <name type="scientific">Cuscuta campestris</name>
    <dbReference type="NCBI Taxonomy" id="132261"/>
    <lineage>
        <taxon>Eukaryota</taxon>
        <taxon>Viridiplantae</taxon>
        <taxon>Streptophyta</taxon>
        <taxon>Embryophyta</taxon>
        <taxon>Tracheophyta</taxon>
        <taxon>Spermatophyta</taxon>
        <taxon>Magnoliopsida</taxon>
        <taxon>eudicotyledons</taxon>
        <taxon>Gunneridae</taxon>
        <taxon>Pentapetalae</taxon>
        <taxon>asterids</taxon>
        <taxon>lamiids</taxon>
        <taxon>Solanales</taxon>
        <taxon>Convolvulaceae</taxon>
        <taxon>Cuscuteae</taxon>
        <taxon>Cuscuta</taxon>
        <taxon>Cuscuta subgen. Grammica</taxon>
        <taxon>Cuscuta sect. Cleistogrammica</taxon>
    </lineage>
</organism>
<reference evidence="2 3" key="1">
    <citation type="submission" date="2018-04" db="EMBL/GenBank/DDBJ databases">
        <authorList>
            <person name="Vogel A."/>
        </authorList>
    </citation>
    <scope>NUCLEOTIDE SEQUENCE [LARGE SCALE GENOMIC DNA]</scope>
</reference>
<gene>
    <name evidence="2" type="ORF">CCAM_LOCUS29418</name>
</gene>
<sequence>MDVAETANTAEREVGSVKATMETAGGQVQKAAEGGGYERLQEEEEFVLMVPAGHGASVSESSRPRHRCSRQCIPGNVSEWEVKEETIQYAQEAVEQHNKEKGTSLELVKLV</sequence>
<dbReference type="EMBL" id="OOIL02003369">
    <property type="protein sequence ID" value="VFQ87642.1"/>
    <property type="molecule type" value="Genomic_DNA"/>
</dbReference>
<dbReference type="Gene3D" id="3.10.450.10">
    <property type="match status" value="1"/>
</dbReference>
<dbReference type="AlphaFoldDB" id="A0A484MFR9"/>
<evidence type="ECO:0000256" key="1">
    <source>
        <dbReference type="SAM" id="MobiDB-lite"/>
    </source>
</evidence>